<evidence type="ECO:0000256" key="2">
    <source>
        <dbReference type="ARBA" id="ARBA00022525"/>
    </source>
</evidence>
<comment type="similarity">
    <text evidence="5">Belongs to the salp15 family.</text>
</comment>
<dbReference type="Pfam" id="PF12115">
    <property type="entry name" value="Salp15"/>
    <property type="match status" value="1"/>
</dbReference>
<evidence type="ECO:0000256" key="5">
    <source>
        <dbReference type="ARBA" id="ARBA00034321"/>
    </source>
</evidence>
<dbReference type="AlphaFoldDB" id="A0A0K8RIA0"/>
<sequence>MIVANFPLLMICLQIASSITSAGAGSQEVNITGGINRLAPNCETTVKKLCEKDISKKGAITRIDVSLRECRLSCYSNGGTHVSRMHLPNSMPCALGAGRTRPCSWEQKLYFSQVARLDGHLLLINNYQ</sequence>
<name>A0A0K8RIA0_IXORI</name>
<evidence type="ECO:0000256" key="6">
    <source>
        <dbReference type="SAM" id="SignalP"/>
    </source>
</evidence>
<accession>A0A0K8RIA0</accession>
<dbReference type="InterPro" id="IPR021971">
    <property type="entry name" value="Salp15"/>
</dbReference>
<evidence type="ECO:0000313" key="7">
    <source>
        <dbReference type="EMBL" id="JAA70796.1"/>
    </source>
</evidence>
<dbReference type="EMBL" id="GADI01003012">
    <property type="protein sequence ID" value="JAA70796.1"/>
    <property type="molecule type" value="mRNA"/>
</dbReference>
<comment type="subcellular location">
    <subcellularLocation>
        <location evidence="1">Secreted</location>
    </subcellularLocation>
</comment>
<proteinExistence type="evidence at transcript level"/>
<feature type="chain" id="PRO_5005517767" evidence="6">
    <location>
        <begin position="19"/>
        <end position="128"/>
    </location>
</feature>
<evidence type="ECO:0000256" key="1">
    <source>
        <dbReference type="ARBA" id="ARBA00004613"/>
    </source>
</evidence>
<protein>
    <submittedName>
        <fullName evidence="7">Putative salp15</fullName>
    </submittedName>
</protein>
<reference evidence="7" key="1">
    <citation type="submission" date="2012-12" db="EMBL/GenBank/DDBJ databases">
        <title>Identification and characterization of a phenylalanine ammonia-lyase gene family in Isatis indigotica Fort.</title>
        <authorList>
            <person name="Liu Q."/>
            <person name="Chen J."/>
            <person name="Zhou X."/>
            <person name="Di P."/>
            <person name="Xiao Y."/>
            <person name="Xuan H."/>
            <person name="Zhang L."/>
            <person name="Chen W."/>
        </authorList>
    </citation>
    <scope>NUCLEOTIDE SEQUENCE</scope>
    <source>
        <tissue evidence="7">Salivary gland</tissue>
    </source>
</reference>
<dbReference type="GO" id="GO:0005576">
    <property type="term" value="C:extracellular region"/>
    <property type="evidence" value="ECO:0007669"/>
    <property type="project" value="UniProtKB-SubCell"/>
</dbReference>
<evidence type="ECO:0000256" key="3">
    <source>
        <dbReference type="ARBA" id="ARBA00022729"/>
    </source>
</evidence>
<feature type="signal peptide" evidence="6">
    <location>
        <begin position="1"/>
        <end position="18"/>
    </location>
</feature>
<evidence type="ECO:0000256" key="4">
    <source>
        <dbReference type="ARBA" id="ARBA00023180"/>
    </source>
</evidence>
<keyword evidence="3 6" id="KW-0732">Signal</keyword>
<keyword evidence="4" id="KW-0325">Glycoprotein</keyword>
<organism evidence="7">
    <name type="scientific">Ixodes ricinus</name>
    <name type="common">Common tick</name>
    <name type="synonym">Acarus ricinus</name>
    <dbReference type="NCBI Taxonomy" id="34613"/>
    <lineage>
        <taxon>Eukaryota</taxon>
        <taxon>Metazoa</taxon>
        <taxon>Ecdysozoa</taxon>
        <taxon>Arthropoda</taxon>
        <taxon>Chelicerata</taxon>
        <taxon>Arachnida</taxon>
        <taxon>Acari</taxon>
        <taxon>Parasitiformes</taxon>
        <taxon>Ixodida</taxon>
        <taxon>Ixodoidea</taxon>
        <taxon>Ixodidae</taxon>
        <taxon>Ixodinae</taxon>
        <taxon>Ixodes</taxon>
    </lineage>
</organism>
<keyword evidence="2" id="KW-0964">Secreted</keyword>